<dbReference type="PATRIC" id="fig|44574.3.peg.4063"/>
<reference evidence="1 2" key="2">
    <citation type="journal article" date="2016" name="Genome Announc.">
        <title>Genome Sequence of Nitrosomonas communis Strain Nm2, a Mesophilic Ammonia-Oxidizing Bacterium Isolated from Mediterranean Soil.</title>
        <authorList>
            <person name="Kozlowski J.A."/>
            <person name="Kits K.D."/>
            <person name="Stein L.Y."/>
        </authorList>
    </citation>
    <scope>NUCLEOTIDE SEQUENCE [LARGE SCALE GENOMIC DNA]</scope>
    <source>
        <strain evidence="1 2">Nm2</strain>
    </source>
</reference>
<name>A0A0F7KJ30_9PROT</name>
<evidence type="ECO:0000313" key="2">
    <source>
        <dbReference type="Proteomes" id="UP000034156"/>
    </source>
</evidence>
<dbReference type="EMBL" id="CP011451">
    <property type="protein sequence ID" value="AKH39108.1"/>
    <property type="molecule type" value="Genomic_DNA"/>
</dbReference>
<gene>
    <name evidence="1" type="ORF">AAW31_16855</name>
</gene>
<organism evidence="1 2">
    <name type="scientific">Nitrosomonas communis</name>
    <dbReference type="NCBI Taxonomy" id="44574"/>
    <lineage>
        <taxon>Bacteria</taxon>
        <taxon>Pseudomonadati</taxon>
        <taxon>Pseudomonadota</taxon>
        <taxon>Betaproteobacteria</taxon>
        <taxon>Nitrosomonadales</taxon>
        <taxon>Nitrosomonadaceae</taxon>
        <taxon>Nitrosomonas</taxon>
    </lineage>
</organism>
<dbReference type="KEGG" id="nco:AAW31_16855"/>
<dbReference type="Proteomes" id="UP000034156">
    <property type="component" value="Chromosome"/>
</dbReference>
<proteinExistence type="predicted"/>
<sequence>MSASPCGIIDIVCGSPSRHFCFDLEMEEPFTGIVRPLQGMIAVPGNEGGVIFRSRGWSCGHLTLASHLDRPLYHVK</sequence>
<dbReference type="AlphaFoldDB" id="A0A0F7KJ30"/>
<reference evidence="2" key="1">
    <citation type="submission" date="2015-05" db="EMBL/GenBank/DDBJ databases">
        <title>Draft genome of Nitrosomonas communis strain Nm2.</title>
        <authorList>
            <person name="Kozlowski J.A."/>
            <person name="Kits K.D."/>
            <person name="Stein L.Y."/>
        </authorList>
    </citation>
    <scope>NUCLEOTIDE SEQUENCE [LARGE SCALE GENOMIC DNA]</scope>
    <source>
        <strain evidence="2">Nm2</strain>
    </source>
</reference>
<protein>
    <submittedName>
        <fullName evidence="1">Uncharacterized protein</fullName>
    </submittedName>
</protein>
<dbReference type="RefSeq" id="WP_046851132.1">
    <property type="nucleotide sequence ID" value="NZ_CP011451.1"/>
</dbReference>
<evidence type="ECO:0000313" key="1">
    <source>
        <dbReference type="EMBL" id="AKH39108.1"/>
    </source>
</evidence>
<accession>A0A0F7KJ30</accession>
<keyword evidence="2" id="KW-1185">Reference proteome</keyword>